<dbReference type="EMBL" id="FNAD01000003">
    <property type="protein sequence ID" value="SDD38401.1"/>
    <property type="molecule type" value="Genomic_DNA"/>
</dbReference>
<organism evidence="6 7">
    <name type="scientific">Glycomyces harbinensis</name>
    <dbReference type="NCBI Taxonomy" id="58114"/>
    <lineage>
        <taxon>Bacteria</taxon>
        <taxon>Bacillati</taxon>
        <taxon>Actinomycetota</taxon>
        <taxon>Actinomycetes</taxon>
        <taxon>Glycomycetales</taxon>
        <taxon>Glycomycetaceae</taxon>
        <taxon>Glycomyces</taxon>
    </lineage>
</organism>
<keyword evidence="3 6" id="KW-0418">Kinase</keyword>
<dbReference type="Pfam" id="PF00370">
    <property type="entry name" value="FGGY_N"/>
    <property type="match status" value="1"/>
</dbReference>
<evidence type="ECO:0000259" key="5">
    <source>
        <dbReference type="Pfam" id="PF02782"/>
    </source>
</evidence>
<dbReference type="PANTHER" id="PTHR43095:SF2">
    <property type="entry name" value="GLUCONOKINASE"/>
    <property type="match status" value="1"/>
</dbReference>
<protein>
    <submittedName>
        <fullName evidence="6">Gluconokinase</fullName>
    </submittedName>
</protein>
<dbReference type="STRING" id="58114.SAMN05216270_103402"/>
<accession>A0A1G6UAW2</accession>
<dbReference type="Gene3D" id="3.30.420.40">
    <property type="match status" value="2"/>
</dbReference>
<evidence type="ECO:0000313" key="7">
    <source>
        <dbReference type="Proteomes" id="UP000198949"/>
    </source>
</evidence>
<evidence type="ECO:0000256" key="3">
    <source>
        <dbReference type="ARBA" id="ARBA00022777"/>
    </source>
</evidence>
<dbReference type="Proteomes" id="UP000198949">
    <property type="component" value="Unassembled WGS sequence"/>
</dbReference>
<dbReference type="InterPro" id="IPR018485">
    <property type="entry name" value="FGGY_C"/>
</dbReference>
<evidence type="ECO:0000313" key="6">
    <source>
        <dbReference type="EMBL" id="SDD38401.1"/>
    </source>
</evidence>
<evidence type="ECO:0000256" key="2">
    <source>
        <dbReference type="ARBA" id="ARBA00022679"/>
    </source>
</evidence>
<name>A0A1G6UAW2_9ACTN</name>
<keyword evidence="2" id="KW-0808">Transferase</keyword>
<dbReference type="Pfam" id="PF02782">
    <property type="entry name" value="FGGY_C"/>
    <property type="match status" value="1"/>
</dbReference>
<dbReference type="InterPro" id="IPR050406">
    <property type="entry name" value="FGGY_Carb_Kinase"/>
</dbReference>
<evidence type="ECO:0000256" key="1">
    <source>
        <dbReference type="ARBA" id="ARBA00009156"/>
    </source>
</evidence>
<feature type="domain" description="Carbohydrate kinase FGGY N-terminal" evidence="4">
    <location>
        <begin position="9"/>
        <end position="199"/>
    </location>
</feature>
<proteinExistence type="inferred from homology"/>
<keyword evidence="7" id="KW-1185">Reference proteome</keyword>
<reference evidence="7" key="1">
    <citation type="submission" date="2016-10" db="EMBL/GenBank/DDBJ databases">
        <authorList>
            <person name="Varghese N."/>
            <person name="Submissions S."/>
        </authorList>
    </citation>
    <scope>NUCLEOTIDE SEQUENCE [LARGE SCALE GENOMIC DNA]</scope>
    <source>
        <strain evidence="7">CGMCC 4.3516</strain>
    </source>
</reference>
<dbReference type="AlphaFoldDB" id="A0A1G6UAW2"/>
<dbReference type="InterPro" id="IPR043129">
    <property type="entry name" value="ATPase_NBD"/>
</dbReference>
<dbReference type="RefSeq" id="WP_177154834.1">
    <property type="nucleotide sequence ID" value="NZ_FNAD01000003.1"/>
</dbReference>
<feature type="domain" description="Carbohydrate kinase FGGY C-terminal" evidence="5">
    <location>
        <begin position="241"/>
        <end position="418"/>
    </location>
</feature>
<dbReference type="SUPFAM" id="SSF53067">
    <property type="entry name" value="Actin-like ATPase domain"/>
    <property type="match status" value="2"/>
</dbReference>
<dbReference type="GO" id="GO:0016301">
    <property type="term" value="F:kinase activity"/>
    <property type="evidence" value="ECO:0007669"/>
    <property type="project" value="UniProtKB-KW"/>
</dbReference>
<comment type="similarity">
    <text evidence="1">Belongs to the FGGY kinase family.</text>
</comment>
<gene>
    <name evidence="6" type="ORF">SAMN05216270_103402</name>
</gene>
<dbReference type="InterPro" id="IPR018484">
    <property type="entry name" value="FGGY_N"/>
</dbReference>
<sequence>MTPTRTETLAIDLGSTGVRAARFGPDGRRIGPVAARRHRGGGSAPGRVRPESLLAAVLDTIGKVDLAGVGAVAVSALWHSALALDAESEPVGEAVTWEAAMPERVRATVEAAAADWSLDVSGAYPHSSYAVAAFPLLYDERVDRFADLGSWITERLTGRRLGWSPTMAAASGLWRQDDRAWNRPLFAALGLPEHLIPPLWTDPVEGDGTVPGLAGAIWLPTAGDGLCHNIGHAAVGPGTIAVTVGTSGSVRALLPGAARAVPGLWRYRCADDLDAVGGAVTSAGNALEWVRRFTGTGVDWGRYSGDPVLPPVRADPAVYGRRGPDYPWDATASISGLGPSSTLDDVRDAFAIDLWRDFRAHFTSMRPLLDPEPVVRAAGGVINGHHAGAQLLADALATPVELVDVDEASLAGAGVVGAQFLRDGLHDLPAAAAAAERGELGACRTVRLLEPRAAWTERLEARWRP</sequence>
<dbReference type="GO" id="GO:0005975">
    <property type="term" value="P:carbohydrate metabolic process"/>
    <property type="evidence" value="ECO:0007669"/>
    <property type="project" value="InterPro"/>
</dbReference>
<dbReference type="PANTHER" id="PTHR43095">
    <property type="entry name" value="SUGAR KINASE"/>
    <property type="match status" value="1"/>
</dbReference>
<evidence type="ECO:0000259" key="4">
    <source>
        <dbReference type="Pfam" id="PF00370"/>
    </source>
</evidence>